<accession>A0ABU0W9T9</accession>
<dbReference type="Pfam" id="PF09084">
    <property type="entry name" value="NMT1"/>
    <property type="match status" value="1"/>
</dbReference>
<feature type="transmembrane region" description="Helical" evidence="3">
    <location>
        <begin position="38"/>
        <end position="57"/>
    </location>
</feature>
<keyword evidence="3" id="KW-0812">Transmembrane</keyword>
<dbReference type="EC" id="2.7.7.65" evidence="1"/>
<dbReference type="InterPro" id="IPR015168">
    <property type="entry name" value="SsuA/THI5"/>
</dbReference>
<dbReference type="Gene3D" id="3.30.70.270">
    <property type="match status" value="1"/>
</dbReference>
<evidence type="ECO:0000313" key="6">
    <source>
        <dbReference type="Proteomes" id="UP001239019"/>
    </source>
</evidence>
<gene>
    <name evidence="5" type="ORF">RBH19_13080</name>
</gene>
<comment type="catalytic activity">
    <reaction evidence="2">
        <text>2 GTP = 3',3'-c-di-GMP + 2 diphosphate</text>
        <dbReference type="Rhea" id="RHEA:24898"/>
        <dbReference type="ChEBI" id="CHEBI:33019"/>
        <dbReference type="ChEBI" id="CHEBI:37565"/>
        <dbReference type="ChEBI" id="CHEBI:58805"/>
        <dbReference type="EC" id="2.7.7.65"/>
    </reaction>
</comment>
<dbReference type="SUPFAM" id="SSF53850">
    <property type="entry name" value="Periplasmic binding protein-like II"/>
    <property type="match status" value="1"/>
</dbReference>
<dbReference type="PROSITE" id="PS50887">
    <property type="entry name" value="GGDEF"/>
    <property type="match status" value="1"/>
</dbReference>
<dbReference type="Proteomes" id="UP001239019">
    <property type="component" value="Unassembled WGS sequence"/>
</dbReference>
<comment type="caution">
    <text evidence="5">The sequence shown here is derived from an EMBL/GenBank/DDBJ whole genome shotgun (WGS) entry which is preliminary data.</text>
</comment>
<dbReference type="Gene3D" id="3.40.190.10">
    <property type="entry name" value="Periplasmic binding protein-like II"/>
    <property type="match status" value="2"/>
</dbReference>
<sequence>MIHSTFKEALINSLAPAAKWILSPARRGRINKSFPESIALILLVLLLGFLPFGVVTADTDVRLQLRWKHQFQFAGYYMALEKGFYEEAGLAVELLEGGPHALKPVEDMLDGKVDFAISNSGVLIERMEGKPVVALAAIAQTSPIVWIVRADSGIFTPLDLAGRRLMLMPPPESAELLAMLRQEGIRLEEMDLVPTTYSLDDLIQGEVDAYDGYSSNEPWLLAEKGVDYRLIRPRDYGINFYNDVLITRESLLESDPLMVADFVNASLRGWVYALENVEETVDHIQTHYAPEKAREHLLFEAEALRELIMPELVSMGHMNPGRWQMIGDYYVKMGMAPGPVVLDGFLFDAETAQPDYAWLMRWTAGGVMALLLLGILTLRYARLNRRLIEEGERRKAVEVTLMRKQEELYRLANTDALTGIGNRHSFEALANSELRRSQRYGFPVSMLFLDLDHFKEINDEHGHTAGDEALRRISRVIAESLRESDHFCRWGGEEFLVLGPHSDATAAMELAGKIRCRVKQEGIAYSPPLTVSIGVASGGPGDSLDSLLGRADRALYEAKNAGRNCARYVADD</sequence>
<dbReference type="SUPFAM" id="SSF55073">
    <property type="entry name" value="Nucleotide cyclase"/>
    <property type="match status" value="1"/>
</dbReference>
<dbReference type="SMART" id="SM00267">
    <property type="entry name" value="GGDEF"/>
    <property type="match status" value="1"/>
</dbReference>
<dbReference type="PANTHER" id="PTHR45138:SF9">
    <property type="entry name" value="DIGUANYLATE CYCLASE DGCM-RELATED"/>
    <property type="match status" value="1"/>
</dbReference>
<evidence type="ECO:0000313" key="5">
    <source>
        <dbReference type="EMBL" id="MDQ2070804.1"/>
    </source>
</evidence>
<dbReference type="Pfam" id="PF00990">
    <property type="entry name" value="GGDEF"/>
    <property type="match status" value="1"/>
</dbReference>
<feature type="domain" description="GGDEF" evidence="4">
    <location>
        <begin position="442"/>
        <end position="571"/>
    </location>
</feature>
<dbReference type="RefSeq" id="WP_306729301.1">
    <property type="nucleotide sequence ID" value="NZ_JAVDDT010000011.1"/>
</dbReference>
<keyword evidence="3" id="KW-1133">Transmembrane helix</keyword>
<evidence type="ECO:0000259" key="4">
    <source>
        <dbReference type="PROSITE" id="PS50887"/>
    </source>
</evidence>
<dbReference type="InterPro" id="IPR000160">
    <property type="entry name" value="GGDEF_dom"/>
</dbReference>
<dbReference type="PANTHER" id="PTHR45138">
    <property type="entry name" value="REGULATORY COMPONENTS OF SENSORY TRANSDUCTION SYSTEM"/>
    <property type="match status" value="1"/>
</dbReference>
<evidence type="ECO:0000256" key="1">
    <source>
        <dbReference type="ARBA" id="ARBA00012528"/>
    </source>
</evidence>
<dbReference type="CDD" id="cd01949">
    <property type="entry name" value="GGDEF"/>
    <property type="match status" value="1"/>
</dbReference>
<protein>
    <recommendedName>
        <fullName evidence="1">diguanylate cyclase</fullName>
        <ecNumber evidence="1">2.7.7.65</ecNumber>
    </recommendedName>
</protein>
<dbReference type="EMBL" id="JAVDDT010000011">
    <property type="protein sequence ID" value="MDQ2070804.1"/>
    <property type="molecule type" value="Genomic_DNA"/>
</dbReference>
<name>A0ABU0W9T9_9GAMM</name>
<organism evidence="5 6">
    <name type="scientific">Natronospira bacteriovora</name>
    <dbReference type="NCBI Taxonomy" id="3069753"/>
    <lineage>
        <taxon>Bacteria</taxon>
        <taxon>Pseudomonadati</taxon>
        <taxon>Pseudomonadota</taxon>
        <taxon>Gammaproteobacteria</taxon>
        <taxon>Natronospirales</taxon>
        <taxon>Natronospiraceae</taxon>
        <taxon>Natronospira</taxon>
    </lineage>
</organism>
<evidence type="ECO:0000256" key="3">
    <source>
        <dbReference type="SAM" id="Phobius"/>
    </source>
</evidence>
<keyword evidence="6" id="KW-1185">Reference proteome</keyword>
<dbReference type="InterPro" id="IPR043128">
    <property type="entry name" value="Rev_trsase/Diguanyl_cyclase"/>
</dbReference>
<evidence type="ECO:0000256" key="2">
    <source>
        <dbReference type="ARBA" id="ARBA00034247"/>
    </source>
</evidence>
<reference evidence="5 6" key="1">
    <citation type="submission" date="2023-08" db="EMBL/GenBank/DDBJ databases">
        <title>Whole-genome sequencing of halo(alkali)philic microorganisms from hypersaline lakes.</title>
        <authorList>
            <person name="Sorokin D.Y."/>
            <person name="Abbas B."/>
            <person name="Merkel A.Y."/>
        </authorList>
    </citation>
    <scope>NUCLEOTIDE SEQUENCE [LARGE SCALE GENOMIC DNA]</scope>
    <source>
        <strain evidence="5 6">AB-CW4</strain>
    </source>
</reference>
<feature type="transmembrane region" description="Helical" evidence="3">
    <location>
        <begin position="359"/>
        <end position="378"/>
    </location>
</feature>
<keyword evidence="3" id="KW-0472">Membrane</keyword>
<proteinExistence type="predicted"/>
<dbReference type="InterPro" id="IPR050469">
    <property type="entry name" value="Diguanylate_Cyclase"/>
</dbReference>
<dbReference type="NCBIfam" id="TIGR00254">
    <property type="entry name" value="GGDEF"/>
    <property type="match status" value="1"/>
</dbReference>
<dbReference type="InterPro" id="IPR029787">
    <property type="entry name" value="Nucleotide_cyclase"/>
</dbReference>